<dbReference type="SMART" id="SM00239">
    <property type="entry name" value="C2"/>
    <property type="match status" value="2"/>
</dbReference>
<name>A0A6I9Y8M5_9SAUR</name>
<sequence length="554" mass="61987">MPASSPGARTSLGRSLRFRDRRESPFARGGKATPEFIVGRLSRVAGSFLGLPSSLRPVCLEAVMATECIKNCCRGCLYGNKEKHDASLEKQPTVTDKYTSKVVKKPPLSSVSMKRQVGCSEDYLLSKFPPDGKEIPFVVPQFKLAYIQPRNLGNPHLGGLQGSVVTSFSDRKAELSNIYHQRPPADVVYNPFYMQLPPLSPDISQGHTEKMVNKRLYGSVCDLRSSTLPCSSSLSQSMFDLTSPPHRFIQKRYDSASSTLSSISSRKNSQGSNRSLDTITLSGDEREFGRLNVKVCYLFPVEQIWITILKCKDLNWSSTCEEHPQISIKGILTLHKPVQFRCLAKEASNDIQFMETFVFAIKLQLLQTARLVFKVQSLIPKKKTIGECILSLRDLSSQEMDYWLMITPPSKASVCSAELKIGTCFQAVNSRIQLQILEAQNLPSSSTPLSSNFFVKIVMLSTEGLVDKKKTRLLKSTNSQVKWGETLMFPVSQNEHGINFLIKLYSRSSVRRKHFLGQVWLSSDSNSAEAADQWMDTIANPEKVVVKWHNIIPA</sequence>
<dbReference type="AlphaFoldDB" id="A0A6I9Y8M5"/>
<dbReference type="KEGG" id="tsr:106545219"/>
<dbReference type="Proteomes" id="UP000504617">
    <property type="component" value="Unplaced"/>
</dbReference>
<reference evidence="4" key="1">
    <citation type="submission" date="2025-08" db="UniProtKB">
        <authorList>
            <consortium name="RefSeq"/>
        </authorList>
    </citation>
    <scope>IDENTIFICATION</scope>
</reference>
<dbReference type="Gene3D" id="2.60.40.150">
    <property type="entry name" value="C2 domain"/>
    <property type="match status" value="2"/>
</dbReference>
<dbReference type="OrthoDB" id="9936710at2759"/>
<dbReference type="Pfam" id="PF00168">
    <property type="entry name" value="C2"/>
    <property type="match status" value="2"/>
</dbReference>
<evidence type="ECO:0000313" key="3">
    <source>
        <dbReference type="Proteomes" id="UP000504617"/>
    </source>
</evidence>
<dbReference type="GeneID" id="106545219"/>
<dbReference type="CTD" id="123036"/>
<accession>A0A6I9Y8M5</accession>
<protein>
    <submittedName>
        <fullName evidence="4">Tandem C2 domains nuclear protein isoform X1</fullName>
    </submittedName>
</protein>
<dbReference type="InterPro" id="IPR035892">
    <property type="entry name" value="C2_domain_sf"/>
</dbReference>
<dbReference type="InterPro" id="IPR000008">
    <property type="entry name" value="C2_dom"/>
</dbReference>
<proteinExistence type="predicted"/>
<organism evidence="3 4">
    <name type="scientific">Thamnophis sirtalis</name>
    <dbReference type="NCBI Taxonomy" id="35019"/>
    <lineage>
        <taxon>Eukaryota</taxon>
        <taxon>Metazoa</taxon>
        <taxon>Chordata</taxon>
        <taxon>Craniata</taxon>
        <taxon>Vertebrata</taxon>
        <taxon>Euteleostomi</taxon>
        <taxon>Lepidosauria</taxon>
        <taxon>Squamata</taxon>
        <taxon>Bifurcata</taxon>
        <taxon>Unidentata</taxon>
        <taxon>Episquamata</taxon>
        <taxon>Toxicofera</taxon>
        <taxon>Serpentes</taxon>
        <taxon>Colubroidea</taxon>
        <taxon>Colubridae</taxon>
        <taxon>Natricinae</taxon>
        <taxon>Thamnophis</taxon>
    </lineage>
</organism>
<dbReference type="GO" id="GO:0005634">
    <property type="term" value="C:nucleus"/>
    <property type="evidence" value="ECO:0007669"/>
    <property type="project" value="InterPro"/>
</dbReference>
<keyword evidence="3" id="KW-1185">Reference proteome</keyword>
<feature type="region of interest" description="Disordered" evidence="1">
    <location>
        <begin position="1"/>
        <end position="27"/>
    </location>
</feature>
<evidence type="ECO:0000256" key="1">
    <source>
        <dbReference type="SAM" id="MobiDB-lite"/>
    </source>
</evidence>
<feature type="domain" description="C2" evidence="2">
    <location>
        <begin position="408"/>
        <end position="535"/>
    </location>
</feature>
<dbReference type="InterPro" id="IPR030542">
    <property type="entry name" value="Tac2-N"/>
</dbReference>
<dbReference type="RefSeq" id="XP_013917185.1">
    <property type="nucleotide sequence ID" value="XM_014061710.1"/>
</dbReference>
<evidence type="ECO:0000313" key="4">
    <source>
        <dbReference type="RefSeq" id="XP_013917185.1"/>
    </source>
</evidence>
<dbReference type="PROSITE" id="PS50004">
    <property type="entry name" value="C2"/>
    <property type="match status" value="1"/>
</dbReference>
<dbReference type="SUPFAM" id="SSF49562">
    <property type="entry name" value="C2 domain (Calcium/lipid-binding domain, CaLB)"/>
    <property type="match status" value="2"/>
</dbReference>
<gene>
    <name evidence="4" type="primary">TC2N</name>
</gene>
<dbReference type="PANTHER" id="PTHR46887">
    <property type="entry name" value="TANDEM C2 DOMAINS NUCLEAR PROTEIN"/>
    <property type="match status" value="1"/>
</dbReference>
<dbReference type="PANTHER" id="PTHR46887:SF1">
    <property type="entry name" value="TANDEM C2 DOMAINS NUCLEAR PROTEIN"/>
    <property type="match status" value="1"/>
</dbReference>
<evidence type="ECO:0000259" key="2">
    <source>
        <dbReference type="PROSITE" id="PS50004"/>
    </source>
</evidence>